<dbReference type="STRING" id="45074.Lsan_0035"/>
<dbReference type="PRINTS" id="PR01590">
    <property type="entry name" value="HTHFIS"/>
</dbReference>
<proteinExistence type="predicted"/>
<accession>A0A0W0ZMJ8</accession>
<dbReference type="OrthoDB" id="9802388at2"/>
<dbReference type="RefSeq" id="WP_058512526.1">
    <property type="nucleotide sequence ID" value="NZ_CAAAIH010000031.1"/>
</dbReference>
<gene>
    <name evidence="2" type="primary">fis_1</name>
    <name evidence="2" type="ORF">Lsan_0035</name>
</gene>
<comment type="caution">
    <text evidence="2">The sequence shown here is derived from an EMBL/GenBank/DDBJ whole genome shotgun (WGS) entry which is preliminary data.</text>
</comment>
<dbReference type="InterPro" id="IPR050207">
    <property type="entry name" value="Trans_regulatory_Fis"/>
</dbReference>
<dbReference type="InterPro" id="IPR002197">
    <property type="entry name" value="HTH_Fis"/>
</dbReference>
<dbReference type="PATRIC" id="fig|45074.5.peg.38"/>
<evidence type="ECO:0000313" key="3">
    <source>
        <dbReference type="Proteomes" id="UP000054703"/>
    </source>
</evidence>
<sequence length="91" mass="10669">MNEKQVECPPLSEATSELIQRYLRDYGNGVIDLHRMVLEQIEPALIETVMVRCQYNQSRAAQLLGLSRGTLRGLLKKYFEEKYCSKRYKKE</sequence>
<dbReference type="AlphaFoldDB" id="A0A0W0ZMJ8"/>
<evidence type="ECO:0000259" key="1">
    <source>
        <dbReference type="Pfam" id="PF02954"/>
    </source>
</evidence>
<dbReference type="PANTHER" id="PTHR47918:SF1">
    <property type="entry name" value="DNA-BINDING PROTEIN FIS"/>
    <property type="match status" value="1"/>
</dbReference>
<dbReference type="Proteomes" id="UP000054703">
    <property type="component" value="Unassembled WGS sequence"/>
</dbReference>
<evidence type="ECO:0000313" key="2">
    <source>
        <dbReference type="EMBL" id="KTD70353.1"/>
    </source>
</evidence>
<keyword evidence="3" id="KW-1185">Reference proteome</keyword>
<dbReference type="Gene3D" id="1.10.10.60">
    <property type="entry name" value="Homeodomain-like"/>
    <property type="match status" value="1"/>
</dbReference>
<dbReference type="Pfam" id="PF02954">
    <property type="entry name" value="HTH_8"/>
    <property type="match status" value="1"/>
</dbReference>
<keyword evidence="2" id="KW-0238">DNA-binding</keyword>
<feature type="domain" description="DNA binding HTH" evidence="1">
    <location>
        <begin position="38"/>
        <end position="78"/>
    </location>
</feature>
<reference evidence="2 3" key="1">
    <citation type="submission" date="2015-11" db="EMBL/GenBank/DDBJ databases">
        <title>Genomic analysis of 38 Legionella species identifies large and diverse effector repertoires.</title>
        <authorList>
            <person name="Burstein D."/>
            <person name="Amaro F."/>
            <person name="Zusman T."/>
            <person name="Lifshitz Z."/>
            <person name="Cohen O."/>
            <person name="Gilbert J.A."/>
            <person name="Pupko T."/>
            <person name="Shuman H.A."/>
            <person name="Segal G."/>
        </authorList>
    </citation>
    <scope>NUCLEOTIDE SEQUENCE [LARGE SCALE GENOMIC DNA]</scope>
    <source>
        <strain evidence="2 3">SC-63-C7</strain>
    </source>
</reference>
<protein>
    <submittedName>
        <fullName evidence="2">Global DNA-binding transcriptional dual regulator</fullName>
    </submittedName>
</protein>
<dbReference type="PANTHER" id="PTHR47918">
    <property type="entry name" value="DNA-BINDING PROTEIN FIS"/>
    <property type="match status" value="1"/>
</dbReference>
<dbReference type="InterPro" id="IPR009057">
    <property type="entry name" value="Homeodomain-like_sf"/>
</dbReference>
<organism evidence="2 3">
    <name type="scientific">Legionella santicrucis</name>
    <dbReference type="NCBI Taxonomy" id="45074"/>
    <lineage>
        <taxon>Bacteria</taxon>
        <taxon>Pseudomonadati</taxon>
        <taxon>Pseudomonadota</taxon>
        <taxon>Gammaproteobacteria</taxon>
        <taxon>Legionellales</taxon>
        <taxon>Legionellaceae</taxon>
        <taxon>Legionella</taxon>
    </lineage>
</organism>
<dbReference type="GO" id="GO:0043565">
    <property type="term" value="F:sequence-specific DNA binding"/>
    <property type="evidence" value="ECO:0007669"/>
    <property type="project" value="InterPro"/>
</dbReference>
<name>A0A0W0ZMJ8_9GAMM</name>
<dbReference type="SUPFAM" id="SSF46689">
    <property type="entry name" value="Homeodomain-like"/>
    <property type="match status" value="1"/>
</dbReference>
<dbReference type="EMBL" id="LNYU01000002">
    <property type="protein sequence ID" value="KTD70353.1"/>
    <property type="molecule type" value="Genomic_DNA"/>
</dbReference>